<organism evidence="1 2">
    <name type="scientific">Heterodera trifolii</name>
    <dbReference type="NCBI Taxonomy" id="157864"/>
    <lineage>
        <taxon>Eukaryota</taxon>
        <taxon>Metazoa</taxon>
        <taxon>Ecdysozoa</taxon>
        <taxon>Nematoda</taxon>
        <taxon>Chromadorea</taxon>
        <taxon>Rhabditida</taxon>
        <taxon>Tylenchina</taxon>
        <taxon>Tylenchomorpha</taxon>
        <taxon>Tylenchoidea</taxon>
        <taxon>Heteroderidae</taxon>
        <taxon>Heteroderinae</taxon>
        <taxon>Heterodera</taxon>
    </lineage>
</organism>
<evidence type="ECO:0000313" key="1">
    <source>
        <dbReference type="EMBL" id="KAL3109994.1"/>
    </source>
</evidence>
<dbReference type="EMBL" id="JBICBT010000551">
    <property type="protein sequence ID" value="KAL3109994.1"/>
    <property type="molecule type" value="Genomic_DNA"/>
</dbReference>
<sequence>MGWAGRGGESLSEWRKRKVRGGGIVPLPPLLLLPMVHSTSKEGEKSIPIAKTSNAVQAEDDNSGFAEILWHILPNFFSISQP</sequence>
<comment type="caution">
    <text evidence="1">The sequence shown here is derived from an EMBL/GenBank/DDBJ whole genome shotgun (WGS) entry which is preliminary data.</text>
</comment>
<evidence type="ECO:0000313" key="2">
    <source>
        <dbReference type="Proteomes" id="UP001620626"/>
    </source>
</evidence>
<reference evidence="1 2" key="1">
    <citation type="submission" date="2024-10" db="EMBL/GenBank/DDBJ databases">
        <authorList>
            <person name="Kim D."/>
        </authorList>
    </citation>
    <scope>NUCLEOTIDE SEQUENCE [LARGE SCALE GENOMIC DNA]</scope>
    <source>
        <strain evidence="1">BH-2024</strain>
    </source>
</reference>
<name>A0ABD2L4A4_9BILA</name>
<protein>
    <submittedName>
        <fullName evidence="1">Uncharacterized protein</fullName>
    </submittedName>
</protein>
<accession>A0ABD2L4A4</accession>
<keyword evidence="2" id="KW-1185">Reference proteome</keyword>
<gene>
    <name evidence="1" type="ORF">niasHT_017367</name>
</gene>
<dbReference type="Proteomes" id="UP001620626">
    <property type="component" value="Unassembled WGS sequence"/>
</dbReference>
<proteinExistence type="predicted"/>
<dbReference type="AlphaFoldDB" id="A0ABD2L4A4"/>